<dbReference type="SUPFAM" id="SSF47729">
    <property type="entry name" value="IHF-like DNA-binding proteins"/>
    <property type="match status" value="1"/>
</dbReference>
<feature type="region of interest" description="Disordered" evidence="9">
    <location>
        <begin position="17"/>
        <end position="36"/>
    </location>
</feature>
<dbReference type="InterPro" id="IPR000119">
    <property type="entry name" value="Hist_DNA-bd"/>
</dbReference>
<keyword evidence="7" id="KW-0233">DNA recombination</keyword>
<keyword evidence="3" id="KW-0810">Translation regulation</keyword>
<dbReference type="AlphaFoldDB" id="A0A3G8M2J7"/>
<dbReference type="PRINTS" id="PR01727">
    <property type="entry name" value="DNABINDINGHU"/>
</dbReference>
<reference evidence="10 11" key="1">
    <citation type="submission" date="2018-11" db="EMBL/GenBank/DDBJ databases">
        <title>Genome squencing of methanotrophic bacteria isolated from alkaline groundwater in Korea.</title>
        <authorList>
            <person name="Nguyen L.N."/>
        </authorList>
    </citation>
    <scope>NUCLEOTIDE SEQUENCE [LARGE SCALE GENOMIC DNA]</scope>
    <source>
        <strain evidence="10 11">GW6</strain>
    </source>
</reference>
<dbReference type="GO" id="GO:0009893">
    <property type="term" value="P:positive regulation of metabolic process"/>
    <property type="evidence" value="ECO:0007669"/>
    <property type="project" value="UniProtKB-ARBA"/>
</dbReference>
<name>A0A3G8M2J7_9HYPH</name>
<evidence type="ECO:0000256" key="9">
    <source>
        <dbReference type="SAM" id="MobiDB-lite"/>
    </source>
</evidence>
<accession>A0A3G8M2J7</accession>
<dbReference type="Gene3D" id="4.10.520.10">
    <property type="entry name" value="IHF-like DNA-binding proteins"/>
    <property type="match status" value="1"/>
</dbReference>
<dbReference type="RefSeq" id="WP_124738007.1">
    <property type="nucleotide sequence ID" value="NZ_CP034086.1"/>
</dbReference>
<dbReference type="Proteomes" id="UP000273982">
    <property type="component" value="Chromosome"/>
</dbReference>
<dbReference type="GO" id="GO:0005829">
    <property type="term" value="C:cytosol"/>
    <property type="evidence" value="ECO:0007669"/>
    <property type="project" value="TreeGrafter"/>
</dbReference>
<organism evidence="10 11">
    <name type="scientific">Methylocystis rosea</name>
    <dbReference type="NCBI Taxonomy" id="173366"/>
    <lineage>
        <taxon>Bacteria</taxon>
        <taxon>Pseudomonadati</taxon>
        <taxon>Pseudomonadota</taxon>
        <taxon>Alphaproteobacteria</taxon>
        <taxon>Hyphomicrobiales</taxon>
        <taxon>Methylocystaceae</taxon>
        <taxon>Methylocystis</taxon>
    </lineage>
</organism>
<dbReference type="CDD" id="cd13835">
    <property type="entry name" value="IHF_A"/>
    <property type="match status" value="1"/>
</dbReference>
<dbReference type="GO" id="GO:0006310">
    <property type="term" value="P:DNA recombination"/>
    <property type="evidence" value="ECO:0007669"/>
    <property type="project" value="UniProtKB-KW"/>
</dbReference>
<proteinExistence type="inferred from homology"/>
<evidence type="ECO:0000256" key="1">
    <source>
        <dbReference type="ARBA" id="ARBA00010529"/>
    </source>
</evidence>
<dbReference type="EMBL" id="CP034086">
    <property type="protein sequence ID" value="AZG76183.1"/>
    <property type="molecule type" value="Genomic_DNA"/>
</dbReference>
<keyword evidence="5" id="KW-0238">DNA-binding</keyword>
<evidence type="ECO:0000256" key="6">
    <source>
        <dbReference type="ARBA" id="ARBA00023163"/>
    </source>
</evidence>
<evidence type="ECO:0000313" key="11">
    <source>
        <dbReference type="Proteomes" id="UP000273982"/>
    </source>
</evidence>
<evidence type="ECO:0000256" key="2">
    <source>
        <dbReference type="ARBA" id="ARBA00018329"/>
    </source>
</evidence>
<feature type="compositionally biased region" description="Basic and acidic residues" evidence="9">
    <location>
        <begin position="18"/>
        <end position="36"/>
    </location>
</feature>
<dbReference type="InterPro" id="IPR005684">
    <property type="entry name" value="IHF_alpha"/>
</dbReference>
<dbReference type="Pfam" id="PF00216">
    <property type="entry name" value="Bac_DNA_binding"/>
    <property type="match status" value="1"/>
</dbReference>
<dbReference type="GO" id="GO:0003677">
    <property type="term" value="F:DNA binding"/>
    <property type="evidence" value="ECO:0007669"/>
    <property type="project" value="UniProtKB-KW"/>
</dbReference>
<sequence length="158" mass="17373">MSIAKPKEMLKPFVARANGEDVEHESASHEDGARGTLTREDIALAIHRRLEGMSRREAKRLTDLVIEEMAATLASGESLKLHDFGSFIVRTKRERAGRNPRTGAPVPIEARRVITFKASPNMKAAINGAIPLTKVKKRARGRVARQQGGAEVVRIFAP</sequence>
<keyword evidence="4" id="KW-0805">Transcription regulation</keyword>
<dbReference type="SMART" id="SM00411">
    <property type="entry name" value="BHL"/>
    <property type="match status" value="1"/>
</dbReference>
<evidence type="ECO:0000256" key="4">
    <source>
        <dbReference type="ARBA" id="ARBA00023015"/>
    </source>
</evidence>
<dbReference type="InterPro" id="IPR010992">
    <property type="entry name" value="IHF-like_DNA-bd_dom_sf"/>
</dbReference>
<evidence type="ECO:0000313" key="10">
    <source>
        <dbReference type="EMBL" id="AZG76183.1"/>
    </source>
</evidence>
<gene>
    <name evidence="10" type="ORF">EHO51_05235</name>
</gene>
<comment type="similarity">
    <text evidence="1 8">Belongs to the bacterial histone-like protein family.</text>
</comment>
<keyword evidence="6" id="KW-0804">Transcription</keyword>
<evidence type="ECO:0000256" key="3">
    <source>
        <dbReference type="ARBA" id="ARBA00022845"/>
    </source>
</evidence>
<evidence type="ECO:0000256" key="7">
    <source>
        <dbReference type="ARBA" id="ARBA00023172"/>
    </source>
</evidence>
<dbReference type="PANTHER" id="PTHR33175">
    <property type="entry name" value="DNA-BINDING PROTEIN HU"/>
    <property type="match status" value="1"/>
</dbReference>
<evidence type="ECO:0000256" key="8">
    <source>
        <dbReference type="RuleBase" id="RU003939"/>
    </source>
</evidence>
<dbReference type="GO" id="GO:0006355">
    <property type="term" value="P:regulation of DNA-templated transcription"/>
    <property type="evidence" value="ECO:0007669"/>
    <property type="project" value="InterPro"/>
</dbReference>
<dbReference type="KEGG" id="mros:EHO51_05235"/>
<protein>
    <recommendedName>
        <fullName evidence="2">Integration host factor subunit alpha</fullName>
    </recommendedName>
</protein>
<dbReference type="GO" id="GO:0006417">
    <property type="term" value="P:regulation of translation"/>
    <property type="evidence" value="ECO:0007669"/>
    <property type="project" value="UniProtKB-KW"/>
</dbReference>
<evidence type="ECO:0000256" key="5">
    <source>
        <dbReference type="ARBA" id="ARBA00023125"/>
    </source>
</evidence>
<dbReference type="PANTHER" id="PTHR33175:SF2">
    <property type="entry name" value="INTEGRATION HOST FACTOR SUBUNIT ALPHA"/>
    <property type="match status" value="1"/>
</dbReference>
<dbReference type="GO" id="GO:0030527">
    <property type="term" value="F:structural constituent of chromatin"/>
    <property type="evidence" value="ECO:0007669"/>
    <property type="project" value="InterPro"/>
</dbReference>